<dbReference type="OrthoDB" id="417891at2759"/>
<name>A0A9P0QQ30_9ASCO</name>
<reference evidence="5" key="1">
    <citation type="submission" date="2022-03" db="EMBL/GenBank/DDBJ databases">
        <authorList>
            <person name="Legras J.-L."/>
            <person name="Devillers H."/>
            <person name="Grondin C."/>
        </authorList>
    </citation>
    <scope>NUCLEOTIDE SEQUENCE</scope>
    <source>
        <strain evidence="5">CLIB 1423</strain>
    </source>
</reference>
<dbReference type="PANTHER" id="PTHR42760:SF133">
    <property type="entry name" value="3-OXOACYL-[ACYL-CARRIER-PROTEIN] REDUCTASE"/>
    <property type="match status" value="1"/>
</dbReference>
<comment type="similarity">
    <text evidence="1 4">Belongs to the short-chain dehydrogenases/reductases (SDR) family.</text>
</comment>
<evidence type="ECO:0000256" key="4">
    <source>
        <dbReference type="RuleBase" id="RU000363"/>
    </source>
</evidence>
<accession>A0A9P0QQ30</accession>
<dbReference type="GO" id="GO:0048038">
    <property type="term" value="F:quinone binding"/>
    <property type="evidence" value="ECO:0007669"/>
    <property type="project" value="TreeGrafter"/>
</dbReference>
<dbReference type="SUPFAM" id="SSF51735">
    <property type="entry name" value="NAD(P)-binding Rossmann-fold domains"/>
    <property type="match status" value="1"/>
</dbReference>
<keyword evidence="3" id="KW-0560">Oxidoreductase</keyword>
<dbReference type="Pfam" id="PF00106">
    <property type="entry name" value="adh_short"/>
    <property type="match status" value="1"/>
</dbReference>
<dbReference type="CDD" id="cd05233">
    <property type="entry name" value="SDR_c"/>
    <property type="match status" value="1"/>
</dbReference>
<dbReference type="InterPro" id="IPR036291">
    <property type="entry name" value="NAD(P)-bd_dom_sf"/>
</dbReference>
<organism evidence="5 6">
    <name type="scientific">[Candida] railenensis</name>
    <dbReference type="NCBI Taxonomy" id="45579"/>
    <lineage>
        <taxon>Eukaryota</taxon>
        <taxon>Fungi</taxon>
        <taxon>Dikarya</taxon>
        <taxon>Ascomycota</taxon>
        <taxon>Saccharomycotina</taxon>
        <taxon>Pichiomycetes</taxon>
        <taxon>Debaryomycetaceae</taxon>
        <taxon>Kurtzmaniella</taxon>
    </lineage>
</organism>
<comment type="caution">
    <text evidence="5">The sequence shown here is derived from an EMBL/GenBank/DDBJ whole genome shotgun (WGS) entry which is preliminary data.</text>
</comment>
<evidence type="ECO:0000256" key="2">
    <source>
        <dbReference type="ARBA" id="ARBA00022857"/>
    </source>
</evidence>
<dbReference type="InterPro" id="IPR020904">
    <property type="entry name" value="Sc_DH/Rdtase_CS"/>
</dbReference>
<dbReference type="EMBL" id="CAKXYY010000008">
    <property type="protein sequence ID" value="CAH2352816.1"/>
    <property type="molecule type" value="Genomic_DNA"/>
</dbReference>
<protein>
    <submittedName>
        <fullName evidence="5">L-rhamnose-1-dehydrogenase</fullName>
    </submittedName>
</protein>
<proteinExistence type="inferred from homology"/>
<dbReference type="InterPro" id="IPR002347">
    <property type="entry name" value="SDR_fam"/>
</dbReference>
<dbReference type="PRINTS" id="PR00081">
    <property type="entry name" value="GDHRDH"/>
</dbReference>
<keyword evidence="6" id="KW-1185">Reference proteome</keyword>
<evidence type="ECO:0000313" key="6">
    <source>
        <dbReference type="Proteomes" id="UP000837801"/>
    </source>
</evidence>
<dbReference type="GO" id="GO:0006633">
    <property type="term" value="P:fatty acid biosynthetic process"/>
    <property type="evidence" value="ECO:0007669"/>
    <property type="project" value="TreeGrafter"/>
</dbReference>
<gene>
    <name evidence="5" type="ORF">CLIB1423_08S01706</name>
</gene>
<dbReference type="PRINTS" id="PR00080">
    <property type="entry name" value="SDRFAMILY"/>
</dbReference>
<evidence type="ECO:0000256" key="3">
    <source>
        <dbReference type="ARBA" id="ARBA00023002"/>
    </source>
</evidence>
<dbReference type="AlphaFoldDB" id="A0A9P0QQ30"/>
<dbReference type="PROSITE" id="PS00061">
    <property type="entry name" value="ADH_SHORT"/>
    <property type="match status" value="1"/>
</dbReference>
<dbReference type="Proteomes" id="UP000837801">
    <property type="component" value="Unassembled WGS sequence"/>
</dbReference>
<sequence length="257" mass="27304">MIGRKCLVTGASQGIGYAISHKLASMGAIVTLVARNEEKLQRNLETLPGMNDDTPHSYVKYDLNDLLKDSSDDKNPEGNYAKILSKLSETSVLLNCAGVTTHSLLSKTSTSDIHSVLNVNLIAPIILSKLAYKSMLISANTDSAPYSPSIINISSILSFTGTTIPGTSVYAASKAGLLGFTQSLADEFKGKVRVNSILPGLISETDMGSKVNSSKLDVKPVPLDTVSEAIVQTILNDAINGECIVVDGKGERKLKAY</sequence>
<dbReference type="GO" id="GO:0016616">
    <property type="term" value="F:oxidoreductase activity, acting on the CH-OH group of donors, NAD or NADP as acceptor"/>
    <property type="evidence" value="ECO:0007669"/>
    <property type="project" value="TreeGrafter"/>
</dbReference>
<dbReference type="PANTHER" id="PTHR42760">
    <property type="entry name" value="SHORT-CHAIN DEHYDROGENASES/REDUCTASES FAMILY MEMBER"/>
    <property type="match status" value="1"/>
</dbReference>
<evidence type="ECO:0000313" key="5">
    <source>
        <dbReference type="EMBL" id="CAH2352816.1"/>
    </source>
</evidence>
<evidence type="ECO:0000256" key="1">
    <source>
        <dbReference type="ARBA" id="ARBA00006484"/>
    </source>
</evidence>
<keyword evidence="2" id="KW-0521">NADP</keyword>
<dbReference type="Gene3D" id="3.40.50.720">
    <property type="entry name" value="NAD(P)-binding Rossmann-like Domain"/>
    <property type="match status" value="1"/>
</dbReference>